<evidence type="ECO:0000313" key="1">
    <source>
        <dbReference type="EMBL" id="KAJ8030454.1"/>
    </source>
</evidence>
<dbReference type="GO" id="GO:0016787">
    <property type="term" value="F:hydrolase activity"/>
    <property type="evidence" value="ECO:0007669"/>
    <property type="project" value="InterPro"/>
</dbReference>
<comment type="caution">
    <text evidence="1">The sequence shown here is derived from an EMBL/GenBank/DDBJ whole genome shotgun (WGS) entry which is preliminary data.</text>
</comment>
<dbReference type="EMBL" id="JAIZAY010000013">
    <property type="protein sequence ID" value="KAJ8030454.1"/>
    <property type="molecule type" value="Genomic_DNA"/>
</dbReference>
<gene>
    <name evidence="1" type="ORF">HOLleu_26889</name>
</gene>
<protein>
    <submittedName>
        <fullName evidence="1">5'-nucleotidase</fullName>
    </submittedName>
</protein>
<dbReference type="AlphaFoldDB" id="A0A9Q1BPZ7"/>
<dbReference type="GO" id="GO:0009166">
    <property type="term" value="P:nucleotide catabolic process"/>
    <property type="evidence" value="ECO:0007669"/>
    <property type="project" value="InterPro"/>
</dbReference>
<keyword evidence="2" id="KW-1185">Reference proteome</keyword>
<reference evidence="1" key="1">
    <citation type="submission" date="2021-10" db="EMBL/GenBank/DDBJ databases">
        <title>Tropical sea cucumber genome reveals ecological adaptation and Cuvierian tubules defense mechanism.</title>
        <authorList>
            <person name="Chen T."/>
        </authorList>
    </citation>
    <scope>NUCLEOTIDE SEQUENCE</scope>
    <source>
        <strain evidence="1">Nanhai2018</strain>
        <tissue evidence="1">Muscle</tissue>
    </source>
</reference>
<dbReference type="OrthoDB" id="7722975at2759"/>
<dbReference type="Proteomes" id="UP001152320">
    <property type="component" value="Chromosome 13"/>
</dbReference>
<organism evidence="1 2">
    <name type="scientific">Holothuria leucospilota</name>
    <name type="common">Black long sea cucumber</name>
    <name type="synonym">Mertensiothuria leucospilota</name>
    <dbReference type="NCBI Taxonomy" id="206669"/>
    <lineage>
        <taxon>Eukaryota</taxon>
        <taxon>Metazoa</taxon>
        <taxon>Echinodermata</taxon>
        <taxon>Eleutherozoa</taxon>
        <taxon>Echinozoa</taxon>
        <taxon>Holothuroidea</taxon>
        <taxon>Aspidochirotacea</taxon>
        <taxon>Aspidochirotida</taxon>
        <taxon>Holothuriidae</taxon>
        <taxon>Holothuria</taxon>
    </lineage>
</organism>
<evidence type="ECO:0000313" key="2">
    <source>
        <dbReference type="Proteomes" id="UP001152320"/>
    </source>
</evidence>
<name>A0A9Q1BPZ7_HOLLE</name>
<accession>A0A9Q1BPZ7</accession>
<dbReference type="SUPFAM" id="SSF55816">
    <property type="entry name" value="5'-nucleotidase (syn. UDP-sugar hydrolase), C-terminal domain"/>
    <property type="match status" value="1"/>
</dbReference>
<proteinExistence type="predicted"/>
<dbReference type="Gene3D" id="3.90.780.10">
    <property type="entry name" value="5'-Nucleotidase, C-terminal domain"/>
    <property type="match status" value="1"/>
</dbReference>
<dbReference type="InterPro" id="IPR036907">
    <property type="entry name" value="5'-Nucleotdase_C_sf"/>
</dbReference>
<sequence>MLTASLNREDERGWRDVSMVIINSGAIRASIDEGLLCFEKVRHPIQAFMIFRDGVELSGRHVMEALEHSVESMDKVRLPGFFLQVSGKFNNKIRARTFTVFEKNIVMEIRLQC</sequence>